<sequence length="37" mass="4379">MLIGEQTLFQCCIHIYLTIWECKFNAHMSSSIIYPPF</sequence>
<reference evidence="1 2" key="1">
    <citation type="submission" date="2018-11" db="EMBL/GenBank/DDBJ databases">
        <authorList>
            <consortium name="Pathogen Informatics"/>
        </authorList>
    </citation>
    <scope>NUCLEOTIDE SEQUENCE [LARGE SCALE GENOMIC DNA]</scope>
    <source>
        <strain>Denwood</strain>
        <strain evidence="2">Zambia</strain>
    </source>
</reference>
<dbReference type="EMBL" id="UZAL01004143">
    <property type="protein sequence ID" value="VDO89324.1"/>
    <property type="molecule type" value="Genomic_DNA"/>
</dbReference>
<evidence type="ECO:0000313" key="1">
    <source>
        <dbReference type="EMBL" id="VDO89324.1"/>
    </source>
</evidence>
<evidence type="ECO:0000313" key="2">
    <source>
        <dbReference type="Proteomes" id="UP000269396"/>
    </source>
</evidence>
<gene>
    <name evidence="1" type="ORF">SMTD_LOCUS2755</name>
</gene>
<organism evidence="1 2">
    <name type="scientific">Schistosoma mattheei</name>
    <dbReference type="NCBI Taxonomy" id="31246"/>
    <lineage>
        <taxon>Eukaryota</taxon>
        <taxon>Metazoa</taxon>
        <taxon>Spiralia</taxon>
        <taxon>Lophotrochozoa</taxon>
        <taxon>Platyhelminthes</taxon>
        <taxon>Trematoda</taxon>
        <taxon>Digenea</taxon>
        <taxon>Strigeidida</taxon>
        <taxon>Schistosomatoidea</taxon>
        <taxon>Schistosomatidae</taxon>
        <taxon>Schistosoma</taxon>
    </lineage>
</organism>
<keyword evidence="2" id="KW-1185">Reference proteome</keyword>
<proteinExistence type="predicted"/>
<protein>
    <submittedName>
        <fullName evidence="1">Uncharacterized protein</fullName>
    </submittedName>
</protein>
<accession>A0A3P7ZYP2</accession>
<name>A0A3P7ZYP2_9TREM</name>
<dbReference type="Proteomes" id="UP000269396">
    <property type="component" value="Unassembled WGS sequence"/>
</dbReference>
<dbReference type="AlphaFoldDB" id="A0A3P7ZYP2"/>